<dbReference type="PATRIC" id="fig|305.106.peg.5084"/>
<evidence type="ECO:0000256" key="2">
    <source>
        <dbReference type="ARBA" id="ARBA00022529"/>
    </source>
</evidence>
<dbReference type="InterPro" id="IPR051018">
    <property type="entry name" value="Bacteriophage_GH24"/>
</dbReference>
<keyword evidence="2 6" id="KW-0929">Antimicrobial</keyword>
<evidence type="ECO:0000256" key="6">
    <source>
        <dbReference type="RuleBase" id="RU003788"/>
    </source>
</evidence>
<evidence type="ECO:0000256" key="5">
    <source>
        <dbReference type="ARBA" id="ARBA00023295"/>
    </source>
</evidence>
<keyword evidence="7" id="KW-0732">Signal</keyword>
<evidence type="ECO:0000256" key="4">
    <source>
        <dbReference type="ARBA" id="ARBA00022801"/>
    </source>
</evidence>
<dbReference type="InterPro" id="IPR023347">
    <property type="entry name" value="Lysozyme_dom_sf"/>
</dbReference>
<gene>
    <name evidence="8" type="ORF">RUN39_v1_920106</name>
</gene>
<dbReference type="Pfam" id="PF00959">
    <property type="entry name" value="Phage_lysozyme"/>
    <property type="match status" value="1"/>
</dbReference>
<accession>A0A0S4TY43</accession>
<name>A0A0S4TY43_RALSL</name>
<dbReference type="GO" id="GO:0031640">
    <property type="term" value="P:killing of cells of another organism"/>
    <property type="evidence" value="ECO:0007669"/>
    <property type="project" value="UniProtKB-KW"/>
</dbReference>
<dbReference type="EMBL" id="LN899819">
    <property type="protein sequence ID" value="CUV14691.1"/>
    <property type="molecule type" value="Genomic_DNA"/>
</dbReference>
<dbReference type="GO" id="GO:0016998">
    <property type="term" value="P:cell wall macromolecule catabolic process"/>
    <property type="evidence" value="ECO:0007669"/>
    <property type="project" value="InterPro"/>
</dbReference>
<organism evidence="8">
    <name type="scientific">Ralstonia solanacearum</name>
    <name type="common">Pseudomonas solanacearum</name>
    <dbReference type="NCBI Taxonomy" id="305"/>
    <lineage>
        <taxon>Bacteria</taxon>
        <taxon>Pseudomonadati</taxon>
        <taxon>Pseudomonadota</taxon>
        <taxon>Betaproteobacteria</taxon>
        <taxon>Burkholderiales</taxon>
        <taxon>Burkholderiaceae</taxon>
        <taxon>Ralstonia</taxon>
        <taxon>Ralstonia solanacearum species complex</taxon>
    </lineage>
</organism>
<dbReference type="HAMAP" id="MF_04110">
    <property type="entry name" value="ENDOLYSIN_T4"/>
    <property type="match status" value="1"/>
</dbReference>
<dbReference type="GO" id="GO:0003796">
    <property type="term" value="F:lysozyme activity"/>
    <property type="evidence" value="ECO:0007669"/>
    <property type="project" value="UniProtKB-EC"/>
</dbReference>
<dbReference type="AlphaFoldDB" id="A0A0S4TY43"/>
<keyword evidence="4 6" id="KW-0378">Hydrolase</keyword>
<protein>
    <recommendedName>
        <fullName evidence="6">Lysozyme</fullName>
        <ecNumber evidence="6">3.2.1.17</ecNumber>
    </recommendedName>
</protein>
<evidence type="ECO:0000256" key="7">
    <source>
        <dbReference type="SAM" id="SignalP"/>
    </source>
</evidence>
<feature type="chain" id="PRO_5013466984" description="Lysozyme" evidence="7">
    <location>
        <begin position="29"/>
        <end position="162"/>
    </location>
</feature>
<dbReference type="EC" id="3.2.1.17" evidence="6"/>
<dbReference type="PANTHER" id="PTHR38107:SF3">
    <property type="entry name" value="LYSOZYME RRRD-RELATED"/>
    <property type="match status" value="1"/>
</dbReference>
<keyword evidence="3 6" id="KW-0081">Bacteriolytic enzyme</keyword>
<dbReference type="PANTHER" id="PTHR38107">
    <property type="match status" value="1"/>
</dbReference>
<dbReference type="GO" id="GO:0009253">
    <property type="term" value="P:peptidoglycan catabolic process"/>
    <property type="evidence" value="ECO:0007669"/>
    <property type="project" value="InterPro"/>
</dbReference>
<keyword evidence="5 6" id="KW-0326">Glycosidase</keyword>
<dbReference type="GO" id="GO:0042742">
    <property type="term" value="P:defense response to bacterium"/>
    <property type="evidence" value="ECO:0007669"/>
    <property type="project" value="UniProtKB-KW"/>
</dbReference>
<comment type="similarity">
    <text evidence="6">Belongs to the glycosyl hydrolase 24 family.</text>
</comment>
<reference evidence="8" key="1">
    <citation type="submission" date="2015-10" db="EMBL/GenBank/DDBJ databases">
        <authorList>
            <person name="Gilbert D.G."/>
        </authorList>
    </citation>
    <scope>NUCLEOTIDE SEQUENCE</scope>
    <source>
        <strain evidence="8">Phyl III-seqv23</strain>
    </source>
</reference>
<evidence type="ECO:0000256" key="1">
    <source>
        <dbReference type="ARBA" id="ARBA00000632"/>
    </source>
</evidence>
<feature type="signal peptide" evidence="7">
    <location>
        <begin position="1"/>
        <end position="28"/>
    </location>
</feature>
<dbReference type="InterPro" id="IPR034690">
    <property type="entry name" value="Endolysin_T4_type"/>
</dbReference>
<evidence type="ECO:0000256" key="3">
    <source>
        <dbReference type="ARBA" id="ARBA00022638"/>
    </source>
</evidence>
<dbReference type="SUPFAM" id="SSF53955">
    <property type="entry name" value="Lysozyme-like"/>
    <property type="match status" value="1"/>
</dbReference>
<dbReference type="InterPro" id="IPR002196">
    <property type="entry name" value="Glyco_hydro_24"/>
</dbReference>
<dbReference type="InterPro" id="IPR023346">
    <property type="entry name" value="Lysozyme-like_dom_sf"/>
</dbReference>
<dbReference type="Gene3D" id="1.10.530.40">
    <property type="match status" value="1"/>
</dbReference>
<comment type="catalytic activity">
    <reaction evidence="1 6">
        <text>Hydrolysis of (1-&gt;4)-beta-linkages between N-acetylmuramic acid and N-acetyl-D-glucosamine residues in a peptidoglycan and between N-acetyl-D-glucosamine residues in chitodextrins.</text>
        <dbReference type="EC" id="3.2.1.17"/>
    </reaction>
</comment>
<proteinExistence type="inferred from homology"/>
<dbReference type="CDD" id="cd16900">
    <property type="entry name" value="endolysin_R21-like"/>
    <property type="match status" value="1"/>
</dbReference>
<evidence type="ECO:0000313" key="8">
    <source>
        <dbReference type="EMBL" id="CUV14691.1"/>
    </source>
</evidence>
<sequence length="162" mass="18044">MDRTAIKRTTAALVAAALAVLTPFTAYFEGTRYEAYPDPVHGWTVPTICRGHTKGVYRGMRASRVQCDTWFREDMTEAAGHVLRLTTVPLNKNELAAYTDFVFNVGAGNFHSSTLRRKLNAGDHAGACNELPRWVYAKEQKLPGLVKRRTAEQELCLTPETA</sequence>